<evidence type="ECO:0000256" key="12">
    <source>
        <dbReference type="ARBA" id="ARBA00023122"/>
    </source>
</evidence>
<name>A0A563W1F6_9CYAN</name>
<keyword evidence="6 14" id="KW-0479">Metal-binding</keyword>
<evidence type="ECO:0000256" key="3">
    <source>
        <dbReference type="ARBA" id="ARBA00022475"/>
    </source>
</evidence>
<proteinExistence type="inferred from homology"/>
<feature type="transmembrane region" description="Helical" evidence="14">
    <location>
        <begin position="12"/>
        <end position="36"/>
    </location>
</feature>
<feature type="transmembrane region" description="Helical" evidence="14">
    <location>
        <begin position="140"/>
        <end position="158"/>
    </location>
</feature>
<dbReference type="GO" id="GO:0046872">
    <property type="term" value="F:metal ion binding"/>
    <property type="evidence" value="ECO:0007669"/>
    <property type="project" value="UniProtKB-UniRule"/>
</dbReference>
<dbReference type="GO" id="GO:0005886">
    <property type="term" value="C:plasma membrane"/>
    <property type="evidence" value="ECO:0007669"/>
    <property type="project" value="UniProtKB-SubCell"/>
</dbReference>
<evidence type="ECO:0000256" key="10">
    <source>
        <dbReference type="ARBA" id="ARBA00022989"/>
    </source>
</evidence>
<feature type="transmembrane region" description="Helical" evidence="14">
    <location>
        <begin position="193"/>
        <end position="225"/>
    </location>
</feature>
<keyword evidence="13 14" id="KW-0472">Membrane</keyword>
<dbReference type="OrthoDB" id="166377at2"/>
<keyword evidence="9 14" id="KW-0862">Zinc</keyword>
<keyword evidence="4 14" id="KW-0645">Protease</keyword>
<keyword evidence="11 14" id="KW-0482">Metalloprotease</keyword>
<dbReference type="CDD" id="cd04639">
    <property type="entry name" value="CBS_pair_peptidase_M50"/>
    <property type="match status" value="1"/>
</dbReference>
<feature type="active site" evidence="15">
    <location>
        <position position="69"/>
    </location>
</feature>
<reference evidence="19 20" key="1">
    <citation type="submission" date="2019-01" db="EMBL/GenBank/DDBJ databases">
        <authorList>
            <person name="Brito A."/>
        </authorList>
    </citation>
    <scope>NUCLEOTIDE SEQUENCE [LARGE SCALE GENOMIC DNA]</scope>
    <source>
        <strain evidence="19">1</strain>
    </source>
</reference>
<dbReference type="PIRSF" id="PIRSF006404">
    <property type="entry name" value="UCP006404_Pept_M50_CBS"/>
    <property type="match status" value="1"/>
</dbReference>
<evidence type="ECO:0000256" key="16">
    <source>
        <dbReference type="PIRSR" id="PIRSR006404-2"/>
    </source>
</evidence>
<feature type="transmembrane region" description="Helical" evidence="14">
    <location>
        <begin position="74"/>
        <end position="96"/>
    </location>
</feature>
<dbReference type="InterPro" id="IPR016483">
    <property type="entry name" value="UCP006404_Pept_M50_CBS"/>
</dbReference>
<evidence type="ECO:0000256" key="17">
    <source>
        <dbReference type="PROSITE-ProRule" id="PRU00703"/>
    </source>
</evidence>
<evidence type="ECO:0000256" key="8">
    <source>
        <dbReference type="ARBA" id="ARBA00022801"/>
    </source>
</evidence>
<dbReference type="CDD" id="cd06164">
    <property type="entry name" value="S2P-M50_SpoIVFB_CBS"/>
    <property type="match status" value="1"/>
</dbReference>
<dbReference type="PROSITE" id="PS51371">
    <property type="entry name" value="CBS"/>
    <property type="match status" value="1"/>
</dbReference>
<gene>
    <name evidence="19" type="ORF">H1P_610018</name>
</gene>
<evidence type="ECO:0000313" key="20">
    <source>
        <dbReference type="Proteomes" id="UP000320055"/>
    </source>
</evidence>
<evidence type="ECO:0000256" key="4">
    <source>
        <dbReference type="ARBA" id="ARBA00022670"/>
    </source>
</evidence>
<dbReference type="Pfam" id="PF00571">
    <property type="entry name" value="CBS"/>
    <property type="match status" value="1"/>
</dbReference>
<protein>
    <recommendedName>
        <fullName evidence="14">Zinc metalloprotease</fullName>
    </recommendedName>
</protein>
<dbReference type="PANTHER" id="PTHR39188">
    <property type="entry name" value="MEMBRANE-ASSOCIATED ZINC METALLOPROTEASE M50B"/>
    <property type="match status" value="1"/>
</dbReference>
<dbReference type="Gene3D" id="3.10.580.10">
    <property type="entry name" value="CBS-domain"/>
    <property type="match status" value="1"/>
</dbReference>
<dbReference type="PANTHER" id="PTHR39188:SF3">
    <property type="entry name" value="STAGE IV SPORULATION PROTEIN FB"/>
    <property type="match status" value="1"/>
</dbReference>
<keyword evidence="10 14" id="KW-1133">Transmembrane helix</keyword>
<sequence length="373" mass="40245">MNSTSNNIRIGNLFGIPFFINPSWFFVLGLITLSYGGELAQFPQLTGLTPWILGLVAALLLFSSVLAHELGHSFAAMSQGIEVKSITLFIFGGLAALEKESETPLQSLLVAIAGPLVSVLLFGIFTIINITVSLPTPISAIVSLLASINLILALFNMIPGLPLDGGNVLKAIVWKITGNPNKGIIIAGRVGQFFGWLAVGVGILGTLSVIPFGSFWTLLIGWFLLQNAGFAAQSATVQDKLDGLTAEDAVIPDSPIVTANLSLREFVNEYVIGKQQWRKFLVVDAEKQLMGEVLVDDLKQIPTSEWTQVQLANLVKPVSEVTKIAASLSLLEVVKLIETQNIKEMVVIKEDREVLGLLEKSSIINLLQEEAQS</sequence>
<feature type="binding site" evidence="16">
    <location>
        <position position="72"/>
    </location>
    <ligand>
        <name>Zn(2+)</name>
        <dbReference type="ChEBI" id="CHEBI:29105"/>
        <note>catalytic</note>
    </ligand>
</feature>
<organism evidence="19 20">
    <name type="scientific">Hyella patelloides LEGE 07179</name>
    <dbReference type="NCBI Taxonomy" id="945734"/>
    <lineage>
        <taxon>Bacteria</taxon>
        <taxon>Bacillati</taxon>
        <taxon>Cyanobacteriota</taxon>
        <taxon>Cyanophyceae</taxon>
        <taxon>Pleurocapsales</taxon>
        <taxon>Hyellaceae</taxon>
        <taxon>Hyella</taxon>
    </lineage>
</organism>
<keyword evidence="7" id="KW-0677">Repeat</keyword>
<evidence type="ECO:0000256" key="7">
    <source>
        <dbReference type="ARBA" id="ARBA00022737"/>
    </source>
</evidence>
<dbReference type="RefSeq" id="WP_144867106.1">
    <property type="nucleotide sequence ID" value="NZ_LR213820.1"/>
</dbReference>
<evidence type="ECO:0000256" key="6">
    <source>
        <dbReference type="ARBA" id="ARBA00022723"/>
    </source>
</evidence>
<evidence type="ECO:0000256" key="11">
    <source>
        <dbReference type="ARBA" id="ARBA00023049"/>
    </source>
</evidence>
<dbReference type="SMART" id="SM00116">
    <property type="entry name" value="CBS"/>
    <property type="match status" value="2"/>
</dbReference>
<feature type="transmembrane region" description="Helical" evidence="14">
    <location>
        <begin position="108"/>
        <end position="128"/>
    </location>
</feature>
<dbReference type="InterPro" id="IPR008915">
    <property type="entry name" value="Peptidase_M50"/>
</dbReference>
<keyword evidence="3 14" id="KW-1003">Cell membrane</keyword>
<dbReference type="SUPFAM" id="SSF54631">
    <property type="entry name" value="CBS-domain pair"/>
    <property type="match status" value="1"/>
</dbReference>
<comment type="cofactor">
    <cofactor evidence="14 16">
        <name>Zn(2+)</name>
        <dbReference type="ChEBI" id="CHEBI:29105"/>
    </cofactor>
    <text evidence="14 16">Binds 1 zinc ion per subunit.</text>
</comment>
<dbReference type="InterPro" id="IPR046342">
    <property type="entry name" value="CBS_dom_sf"/>
</dbReference>
<dbReference type="Proteomes" id="UP000320055">
    <property type="component" value="Unassembled WGS sequence"/>
</dbReference>
<evidence type="ECO:0000256" key="15">
    <source>
        <dbReference type="PIRSR" id="PIRSR006404-1"/>
    </source>
</evidence>
<evidence type="ECO:0000256" key="14">
    <source>
        <dbReference type="PIRNR" id="PIRNR006404"/>
    </source>
</evidence>
<evidence type="ECO:0000256" key="9">
    <source>
        <dbReference type="ARBA" id="ARBA00022833"/>
    </source>
</evidence>
<evidence type="ECO:0000259" key="18">
    <source>
        <dbReference type="PROSITE" id="PS51371"/>
    </source>
</evidence>
<feature type="binding site" evidence="16">
    <location>
        <position position="68"/>
    </location>
    <ligand>
        <name>Zn(2+)</name>
        <dbReference type="ChEBI" id="CHEBI:29105"/>
        <note>catalytic</note>
    </ligand>
</feature>
<evidence type="ECO:0000256" key="2">
    <source>
        <dbReference type="ARBA" id="ARBA00007931"/>
    </source>
</evidence>
<evidence type="ECO:0000256" key="1">
    <source>
        <dbReference type="ARBA" id="ARBA00004651"/>
    </source>
</evidence>
<keyword evidence="5 14" id="KW-0812">Transmembrane</keyword>
<keyword evidence="20" id="KW-1185">Reference proteome</keyword>
<dbReference type="AlphaFoldDB" id="A0A563W1F6"/>
<dbReference type="GO" id="GO:0008237">
    <property type="term" value="F:metallopeptidase activity"/>
    <property type="evidence" value="ECO:0007669"/>
    <property type="project" value="UniProtKB-UniRule"/>
</dbReference>
<feature type="transmembrane region" description="Helical" evidence="14">
    <location>
        <begin position="48"/>
        <end position="67"/>
    </location>
</feature>
<evidence type="ECO:0000256" key="13">
    <source>
        <dbReference type="ARBA" id="ARBA00023136"/>
    </source>
</evidence>
<dbReference type="InterPro" id="IPR000644">
    <property type="entry name" value="CBS_dom"/>
</dbReference>
<accession>A0A563W1F6</accession>
<keyword evidence="8 14" id="KW-0378">Hydrolase</keyword>
<feature type="binding site" evidence="16">
    <location>
        <position position="164"/>
    </location>
    <ligand>
        <name>Zn(2+)</name>
        <dbReference type="ChEBI" id="CHEBI:29105"/>
        <note>catalytic</note>
    </ligand>
</feature>
<dbReference type="EMBL" id="CAACVJ010000568">
    <property type="protein sequence ID" value="VEP17467.1"/>
    <property type="molecule type" value="Genomic_DNA"/>
</dbReference>
<evidence type="ECO:0000313" key="19">
    <source>
        <dbReference type="EMBL" id="VEP17467.1"/>
    </source>
</evidence>
<keyword evidence="12 17" id="KW-0129">CBS domain</keyword>
<comment type="similarity">
    <text evidence="2 14">Belongs to the peptidase M50B family.</text>
</comment>
<dbReference type="GO" id="GO:0006508">
    <property type="term" value="P:proteolysis"/>
    <property type="evidence" value="ECO:0007669"/>
    <property type="project" value="UniProtKB-KW"/>
</dbReference>
<feature type="domain" description="CBS" evidence="18">
    <location>
        <begin position="315"/>
        <end position="373"/>
    </location>
</feature>
<dbReference type="Pfam" id="PF02163">
    <property type="entry name" value="Peptidase_M50"/>
    <property type="match status" value="2"/>
</dbReference>
<comment type="subcellular location">
    <subcellularLocation>
        <location evidence="1 14">Cell membrane</location>
        <topology evidence="1 14">Multi-pass membrane protein</topology>
    </subcellularLocation>
</comment>
<evidence type="ECO:0000256" key="5">
    <source>
        <dbReference type="ARBA" id="ARBA00022692"/>
    </source>
</evidence>